<reference evidence="1 2" key="1">
    <citation type="submission" date="2024-06" db="EMBL/GenBank/DDBJ databases">
        <authorList>
            <person name="Kraege A."/>
            <person name="Thomma B."/>
        </authorList>
    </citation>
    <scope>NUCLEOTIDE SEQUENCE [LARGE SCALE GENOMIC DNA]</scope>
</reference>
<keyword evidence="2" id="KW-1185">Reference proteome</keyword>
<proteinExistence type="predicted"/>
<protein>
    <submittedName>
        <fullName evidence="1">G9603 protein</fullName>
    </submittedName>
</protein>
<evidence type="ECO:0000313" key="1">
    <source>
        <dbReference type="EMBL" id="CAL5226750.1"/>
    </source>
</evidence>
<name>A0ABP1G5W1_9CHLO</name>
<dbReference type="EMBL" id="CAXHTA020000016">
    <property type="protein sequence ID" value="CAL5226750.1"/>
    <property type="molecule type" value="Genomic_DNA"/>
</dbReference>
<evidence type="ECO:0000313" key="2">
    <source>
        <dbReference type="Proteomes" id="UP001497392"/>
    </source>
</evidence>
<sequence>MCPDGLPSIATQGTKRVRGHSLGYWNAGDACPGSGRDALLHDLSRSWMRSLGLSLSGIAQPSAESLLLILLATGEEAHTLSVLHSKADGKGLKAELGSGQISAGA</sequence>
<gene>
    <name evidence="1" type="primary">g9603</name>
    <name evidence="1" type="ORF">VP750_LOCUS8656</name>
</gene>
<comment type="caution">
    <text evidence="1">The sequence shown here is derived from an EMBL/GenBank/DDBJ whole genome shotgun (WGS) entry which is preliminary data.</text>
</comment>
<accession>A0ABP1G5W1</accession>
<dbReference type="Proteomes" id="UP001497392">
    <property type="component" value="Unassembled WGS sequence"/>
</dbReference>
<organism evidence="1 2">
    <name type="scientific">Coccomyxa viridis</name>
    <dbReference type="NCBI Taxonomy" id="1274662"/>
    <lineage>
        <taxon>Eukaryota</taxon>
        <taxon>Viridiplantae</taxon>
        <taxon>Chlorophyta</taxon>
        <taxon>core chlorophytes</taxon>
        <taxon>Trebouxiophyceae</taxon>
        <taxon>Trebouxiophyceae incertae sedis</taxon>
        <taxon>Coccomyxaceae</taxon>
        <taxon>Coccomyxa</taxon>
    </lineage>
</organism>